<proteinExistence type="predicted"/>
<protein>
    <submittedName>
        <fullName evidence="1">Unannotated protein</fullName>
    </submittedName>
</protein>
<organism evidence="1">
    <name type="scientific">freshwater metagenome</name>
    <dbReference type="NCBI Taxonomy" id="449393"/>
    <lineage>
        <taxon>unclassified sequences</taxon>
        <taxon>metagenomes</taxon>
        <taxon>ecological metagenomes</taxon>
    </lineage>
</organism>
<gene>
    <name evidence="1" type="ORF">UFOPK2886_00592</name>
</gene>
<dbReference type="EMBL" id="CAEZZO010000076">
    <property type="protein sequence ID" value="CAB4767818.1"/>
    <property type="molecule type" value="Genomic_DNA"/>
</dbReference>
<accession>A0A6J6V9Z0</accession>
<reference evidence="1" key="1">
    <citation type="submission" date="2020-05" db="EMBL/GenBank/DDBJ databases">
        <authorList>
            <person name="Chiriac C."/>
            <person name="Salcher M."/>
            <person name="Ghai R."/>
            <person name="Kavagutti S V."/>
        </authorList>
    </citation>
    <scope>NUCLEOTIDE SEQUENCE</scope>
</reference>
<evidence type="ECO:0000313" key="1">
    <source>
        <dbReference type="EMBL" id="CAB4767818.1"/>
    </source>
</evidence>
<sequence length="50" mass="5392">MVITSSSNEIICALVDSNDQVNLLRFLTFSITSGHILLNAEISITPDALT</sequence>
<name>A0A6J6V9Z0_9ZZZZ</name>
<dbReference type="AlphaFoldDB" id="A0A6J6V9Z0"/>